<dbReference type="AlphaFoldDB" id="B3JH66"/>
<dbReference type="EMBL" id="ABIY02000071">
    <property type="protein sequence ID" value="EDV01810.1"/>
    <property type="molecule type" value="Genomic_DNA"/>
</dbReference>
<evidence type="ECO:0000313" key="1">
    <source>
        <dbReference type="EMBL" id="EDV01810.1"/>
    </source>
</evidence>
<dbReference type="Proteomes" id="UP000003146">
    <property type="component" value="Unassembled WGS sequence"/>
</dbReference>
<sequence>MTYELIRLPGNDLKTVRLRYLSFSCILALERSSSVFLINH</sequence>
<name>B3JH66_9BACT</name>
<dbReference type="HOGENOM" id="CLU_3284728_0_0_10"/>
<protein>
    <submittedName>
        <fullName evidence="1">Uncharacterized protein</fullName>
    </submittedName>
</protein>
<accession>B3JH66</accession>
<dbReference type="STRING" id="470145.BACCOP_01222"/>
<reference evidence="1 2" key="2">
    <citation type="submission" date="2008-04" db="EMBL/GenBank/DDBJ databases">
        <authorList>
            <person name="Fulton L."/>
            <person name="Clifton S."/>
            <person name="Fulton B."/>
            <person name="Xu J."/>
            <person name="Minx P."/>
            <person name="Pepin K.H."/>
            <person name="Johnson M."/>
            <person name="Thiruvilangam P."/>
            <person name="Bhonagiri V."/>
            <person name="Nash W.E."/>
            <person name="Mardis E.R."/>
            <person name="Wilson R.K."/>
        </authorList>
    </citation>
    <scope>NUCLEOTIDE SEQUENCE [LARGE SCALE GENOMIC DNA]</scope>
    <source>
        <strain evidence="1 2">DSM 17136</strain>
    </source>
</reference>
<gene>
    <name evidence="1" type="ORF">BACCOP_01222</name>
</gene>
<organism evidence="1 2">
    <name type="scientific">Phocaeicola coprocola DSM 17136</name>
    <dbReference type="NCBI Taxonomy" id="470145"/>
    <lineage>
        <taxon>Bacteria</taxon>
        <taxon>Pseudomonadati</taxon>
        <taxon>Bacteroidota</taxon>
        <taxon>Bacteroidia</taxon>
        <taxon>Bacteroidales</taxon>
        <taxon>Bacteroidaceae</taxon>
        <taxon>Phocaeicola</taxon>
    </lineage>
</organism>
<reference evidence="1 2" key="1">
    <citation type="submission" date="2008-04" db="EMBL/GenBank/DDBJ databases">
        <title>Draft genome sequence of Bacteroides coprocola (DSM 17136).</title>
        <authorList>
            <person name="Sudarsanam P."/>
            <person name="Ley R."/>
            <person name="Guruge J."/>
            <person name="Turnbaugh P.J."/>
            <person name="Mahowald M."/>
            <person name="Liep D."/>
            <person name="Gordon J."/>
        </authorList>
    </citation>
    <scope>NUCLEOTIDE SEQUENCE [LARGE SCALE GENOMIC DNA]</scope>
    <source>
        <strain evidence="1 2">DSM 17136</strain>
    </source>
</reference>
<proteinExistence type="predicted"/>
<comment type="caution">
    <text evidence="1">The sequence shown here is derived from an EMBL/GenBank/DDBJ whole genome shotgun (WGS) entry which is preliminary data.</text>
</comment>
<evidence type="ECO:0000313" key="2">
    <source>
        <dbReference type="Proteomes" id="UP000003146"/>
    </source>
</evidence>